<protein>
    <recommendedName>
        <fullName evidence="4">Cobalt transport protein</fullName>
    </recommendedName>
</protein>
<dbReference type="OrthoDB" id="19276at2157"/>
<reference evidence="2 3" key="2">
    <citation type="journal article" date="2009" name="Stand. Genomic Sci.">
        <title>Complete genome sequence of Staphylothermus marinus Stetter and Fiala 1986 type strain F1.</title>
        <authorList>
            <person name="Anderson I.J."/>
            <person name="Sun H."/>
            <person name="Lapidus A."/>
            <person name="Copeland A."/>
            <person name="Glavina Del Rio T."/>
            <person name="Tice H."/>
            <person name="Dalin E."/>
            <person name="Lucas S."/>
            <person name="Barry K."/>
            <person name="Land M."/>
            <person name="Richardson P."/>
            <person name="Huber H."/>
            <person name="Kyrpides N.C."/>
        </authorList>
    </citation>
    <scope>NUCLEOTIDE SEQUENCE [LARGE SCALE GENOMIC DNA]</scope>
    <source>
        <strain evidence="3">ATCC 43588 / DSM 3639 / JCM 9404 / F1</strain>
    </source>
</reference>
<organism evidence="2 3">
    <name type="scientific">Staphylothermus marinus (strain ATCC 43588 / DSM 3639 / JCM 9404 / F1)</name>
    <dbReference type="NCBI Taxonomy" id="399550"/>
    <lineage>
        <taxon>Archaea</taxon>
        <taxon>Thermoproteota</taxon>
        <taxon>Thermoprotei</taxon>
        <taxon>Desulfurococcales</taxon>
        <taxon>Desulfurococcaceae</taxon>
        <taxon>Staphylothermus</taxon>
    </lineage>
</organism>
<evidence type="ECO:0008006" key="4">
    <source>
        <dbReference type="Google" id="ProtNLM"/>
    </source>
</evidence>
<sequence length="239" mass="26805">MRIIGILVDLVYKSLFLKGEEGYRATSSLLKILLLALMLTYFLLDPSLYSSINIVSLILVLGITGFSLSWFLSSFTLSSIPGLWYAVTALLFSYTGLSEPLSYTDALIIYLRTTTFSLILLFFGSIISPVRLANILFRLGFRKNSVAPILLWRSMPYGLKSMQESLAIGELKKENVGKRLGPAMASLLEYSDMVRESNYYRINTLMKHAFPVKSSRKHNLLLIIACVIIGILLLLKTLT</sequence>
<feature type="transmembrane region" description="Helical" evidence="1">
    <location>
        <begin position="109"/>
        <end position="133"/>
    </location>
</feature>
<evidence type="ECO:0000313" key="3">
    <source>
        <dbReference type="Proteomes" id="UP000000254"/>
    </source>
</evidence>
<keyword evidence="1" id="KW-0812">Transmembrane</keyword>
<keyword evidence="1" id="KW-0472">Membrane</keyword>
<keyword evidence="3" id="KW-1185">Reference proteome</keyword>
<dbReference type="GeneID" id="4907455"/>
<dbReference type="Proteomes" id="UP000000254">
    <property type="component" value="Chromosome"/>
</dbReference>
<reference evidence="3" key="1">
    <citation type="journal article" date="2009" name="BMC Genomics">
        <title>The complete genome sequence of Staphylothermus marinus reveals differences in sulfur metabolism among heterotrophic Crenarchaeota.</title>
        <authorList>
            <person name="Anderson I.J."/>
            <person name="Dharmarajan L."/>
            <person name="Rodriguez J."/>
            <person name="Hooper S."/>
            <person name="Porat I."/>
            <person name="Ulrich L.E."/>
            <person name="Elkins J.G."/>
            <person name="Mavromatis K."/>
            <person name="Sun H."/>
            <person name="Land M."/>
            <person name="Lapidus A."/>
            <person name="Lucas S."/>
            <person name="Barry K."/>
            <person name="Huber H."/>
            <person name="Zhulin I.B."/>
            <person name="Whitman W.B."/>
            <person name="Mukhopadhyay B."/>
            <person name="Woese C."/>
            <person name="Bristow J."/>
            <person name="Kyrpides N."/>
        </authorList>
    </citation>
    <scope>NUCLEOTIDE SEQUENCE [LARGE SCALE GENOMIC DNA]</scope>
    <source>
        <strain evidence="3">ATCC 43588 / DSM 3639 / JCM 9404 / F1</strain>
    </source>
</reference>
<name>A3DKZ1_STAMF</name>
<dbReference type="EMBL" id="CP000575">
    <property type="protein sequence ID" value="ABN69301.1"/>
    <property type="molecule type" value="Genomic_DNA"/>
</dbReference>
<feature type="transmembrane region" description="Helical" evidence="1">
    <location>
        <begin position="79"/>
        <end position="97"/>
    </location>
</feature>
<dbReference type="KEGG" id="smr:Smar_0188"/>
<evidence type="ECO:0000313" key="2">
    <source>
        <dbReference type="EMBL" id="ABN69301.1"/>
    </source>
</evidence>
<proteinExistence type="predicted"/>
<feature type="transmembrane region" description="Helical" evidence="1">
    <location>
        <begin position="220"/>
        <end position="238"/>
    </location>
</feature>
<dbReference type="eggNOG" id="arCOG08849">
    <property type="taxonomic scope" value="Archaea"/>
</dbReference>
<dbReference type="RefSeq" id="WP_011838492.1">
    <property type="nucleotide sequence ID" value="NC_009033.1"/>
</dbReference>
<feature type="transmembrane region" description="Helical" evidence="1">
    <location>
        <begin position="50"/>
        <end position="72"/>
    </location>
</feature>
<gene>
    <name evidence="2" type="ordered locus">Smar_0188</name>
</gene>
<accession>A3DKZ1</accession>
<feature type="transmembrane region" description="Helical" evidence="1">
    <location>
        <begin position="23"/>
        <end position="44"/>
    </location>
</feature>
<dbReference type="AlphaFoldDB" id="A3DKZ1"/>
<dbReference type="HOGENOM" id="CLU_1159099_0_0_2"/>
<evidence type="ECO:0000256" key="1">
    <source>
        <dbReference type="SAM" id="Phobius"/>
    </source>
</evidence>
<dbReference type="STRING" id="399550.Smar_0188"/>
<keyword evidence="1" id="KW-1133">Transmembrane helix</keyword>